<evidence type="ECO:0000259" key="6">
    <source>
        <dbReference type="Pfam" id="PF00151"/>
    </source>
</evidence>
<evidence type="ECO:0000256" key="5">
    <source>
        <dbReference type="SAM" id="SignalP"/>
    </source>
</evidence>
<evidence type="ECO:0000256" key="4">
    <source>
        <dbReference type="RuleBase" id="RU004262"/>
    </source>
</evidence>
<dbReference type="SUPFAM" id="SSF53474">
    <property type="entry name" value="alpha/beta-Hydrolases"/>
    <property type="match status" value="1"/>
</dbReference>
<name>A0ABM1MUW4_NICVS</name>
<evidence type="ECO:0000256" key="2">
    <source>
        <dbReference type="ARBA" id="ARBA00010701"/>
    </source>
</evidence>
<protein>
    <submittedName>
        <fullName evidence="8">Pancreatic lipase-related protein 2-like</fullName>
    </submittedName>
</protein>
<feature type="signal peptide" evidence="5">
    <location>
        <begin position="1"/>
        <end position="18"/>
    </location>
</feature>
<keyword evidence="5" id="KW-0732">Signal</keyword>
<evidence type="ECO:0000256" key="3">
    <source>
        <dbReference type="ARBA" id="ARBA00022525"/>
    </source>
</evidence>
<dbReference type="RefSeq" id="XP_017778364.1">
    <property type="nucleotide sequence ID" value="XM_017922875.1"/>
</dbReference>
<dbReference type="Proteomes" id="UP000695000">
    <property type="component" value="Unplaced"/>
</dbReference>
<dbReference type="InterPro" id="IPR029058">
    <property type="entry name" value="AB_hydrolase_fold"/>
</dbReference>
<dbReference type="GeneID" id="108564007"/>
<evidence type="ECO:0000313" key="7">
    <source>
        <dbReference type="Proteomes" id="UP000695000"/>
    </source>
</evidence>
<keyword evidence="7" id="KW-1185">Reference proteome</keyword>
<sequence length="319" mass="36367">MGFAHLLTLLIIVSSSSCYLMQNTFKTSFYWYSQKFNGTLDLFYNSEKFEKNLDTKIIIHGFNENVQMPIYKEMVQKFMAKDNLNVITVDYSYYDWQNNYLKILHAIPHIGFYLGELLGRLKLSRCITLGRVQIIGYSTGAQIAAHAARKANQYTRGAKVGRITALNPTRPGFESILVKDDAKLSANDARIVDILHTDRNLGYAESHGSVDFYPNFGDKIQPGCKLVEEKKIYGVGEKDGWKQVLLYDDYCSLKRSALIYAESIYSDKFIATKCESWERYTAGDCDNNEKIIYGDDMPGNAEGSYYFRTNPQSPYALGK</sequence>
<proteinExistence type="inferred from homology"/>
<accession>A0ABM1MUW4</accession>
<reference evidence="8" key="1">
    <citation type="submission" date="2025-08" db="UniProtKB">
        <authorList>
            <consortium name="RefSeq"/>
        </authorList>
    </citation>
    <scope>IDENTIFICATION</scope>
    <source>
        <tissue evidence="8">Whole Larva</tissue>
    </source>
</reference>
<evidence type="ECO:0000256" key="1">
    <source>
        <dbReference type="ARBA" id="ARBA00004613"/>
    </source>
</evidence>
<keyword evidence="3" id="KW-0964">Secreted</keyword>
<dbReference type="PANTHER" id="PTHR11610:SF173">
    <property type="entry name" value="LIPASE DOMAIN-CONTAINING PROTEIN-RELATED"/>
    <property type="match status" value="1"/>
</dbReference>
<dbReference type="Gene3D" id="3.40.50.1820">
    <property type="entry name" value="alpha/beta hydrolase"/>
    <property type="match status" value="1"/>
</dbReference>
<dbReference type="Pfam" id="PF00151">
    <property type="entry name" value="Lipase"/>
    <property type="match status" value="1"/>
</dbReference>
<dbReference type="InterPro" id="IPR013818">
    <property type="entry name" value="Lipase"/>
</dbReference>
<evidence type="ECO:0000313" key="8">
    <source>
        <dbReference type="RefSeq" id="XP_017778364.1"/>
    </source>
</evidence>
<comment type="subcellular location">
    <subcellularLocation>
        <location evidence="1">Secreted</location>
    </subcellularLocation>
</comment>
<feature type="domain" description="Lipase" evidence="6">
    <location>
        <begin position="47"/>
        <end position="315"/>
    </location>
</feature>
<comment type="similarity">
    <text evidence="2 4">Belongs to the AB hydrolase superfamily. Lipase family.</text>
</comment>
<dbReference type="PANTHER" id="PTHR11610">
    <property type="entry name" value="LIPASE"/>
    <property type="match status" value="1"/>
</dbReference>
<organism evidence="7 8">
    <name type="scientific">Nicrophorus vespilloides</name>
    <name type="common">Boreal carrion beetle</name>
    <dbReference type="NCBI Taxonomy" id="110193"/>
    <lineage>
        <taxon>Eukaryota</taxon>
        <taxon>Metazoa</taxon>
        <taxon>Ecdysozoa</taxon>
        <taxon>Arthropoda</taxon>
        <taxon>Hexapoda</taxon>
        <taxon>Insecta</taxon>
        <taxon>Pterygota</taxon>
        <taxon>Neoptera</taxon>
        <taxon>Endopterygota</taxon>
        <taxon>Coleoptera</taxon>
        <taxon>Polyphaga</taxon>
        <taxon>Staphyliniformia</taxon>
        <taxon>Silphidae</taxon>
        <taxon>Nicrophorinae</taxon>
        <taxon>Nicrophorus</taxon>
    </lineage>
</organism>
<dbReference type="InterPro" id="IPR000734">
    <property type="entry name" value="TAG_lipase"/>
</dbReference>
<dbReference type="PRINTS" id="PR00821">
    <property type="entry name" value="TAGLIPASE"/>
</dbReference>
<gene>
    <name evidence="8" type="primary">LOC108564007</name>
</gene>
<feature type="chain" id="PRO_5045939950" evidence="5">
    <location>
        <begin position="19"/>
        <end position="319"/>
    </location>
</feature>